<evidence type="ECO:0000313" key="3">
    <source>
        <dbReference type="Proteomes" id="UP000271468"/>
    </source>
</evidence>
<proteinExistence type="predicted"/>
<name>A0A0P9LV93_9PSED</name>
<dbReference type="EMBL" id="RBOV01000050">
    <property type="protein sequence ID" value="RMN14552.1"/>
    <property type="molecule type" value="Genomic_DNA"/>
</dbReference>
<comment type="caution">
    <text evidence="2">The sequence shown here is derived from an EMBL/GenBank/DDBJ whole genome shotgun (WGS) entry which is preliminary data.</text>
</comment>
<feature type="region of interest" description="Disordered" evidence="1">
    <location>
        <begin position="24"/>
        <end position="71"/>
    </location>
</feature>
<evidence type="ECO:0000313" key="2">
    <source>
        <dbReference type="EMBL" id="RMN14552.1"/>
    </source>
</evidence>
<feature type="region of interest" description="Disordered" evidence="1">
    <location>
        <begin position="77"/>
        <end position="96"/>
    </location>
</feature>
<reference evidence="2 3" key="1">
    <citation type="submission" date="2018-08" db="EMBL/GenBank/DDBJ databases">
        <title>Recombination of ecologically and evolutionarily significant loci maintains genetic cohesion in the Pseudomonas syringae species complex.</title>
        <authorList>
            <person name="Dillon M."/>
            <person name="Thakur S."/>
            <person name="Almeida R.N.D."/>
            <person name="Weir B.S."/>
            <person name="Guttman D.S."/>
        </authorList>
    </citation>
    <scope>NUCLEOTIDE SEQUENCE [LARGE SCALE GENOMIC DNA]</scope>
    <source>
        <strain evidence="2 3">ICMP 12341</strain>
    </source>
</reference>
<protein>
    <submittedName>
        <fullName evidence="2">Uncharacterized protein</fullName>
    </submittedName>
</protein>
<dbReference type="Proteomes" id="UP000271468">
    <property type="component" value="Unassembled WGS sequence"/>
</dbReference>
<feature type="compositionally biased region" description="Polar residues" evidence="1">
    <location>
        <begin position="28"/>
        <end position="39"/>
    </location>
</feature>
<evidence type="ECO:0000256" key="1">
    <source>
        <dbReference type="SAM" id="MobiDB-lite"/>
    </source>
</evidence>
<sequence>MACTEQADKGRACQKRTAQPLDGCLWSITGTNNHEQPSPKTDEKTNGQLSNAGLASIVPTPNGLNDSPTGVRTAFVIPNGPTSVGPRSARLSSSSRYNASGMTKYLFPERTMNSPGVTMKS</sequence>
<accession>A0A0P9LV93</accession>
<dbReference type="AlphaFoldDB" id="A0A0P9LV93"/>
<organism evidence="2 3">
    <name type="scientific">Pseudomonas syringae pv. coriandricola</name>
    <dbReference type="NCBI Taxonomy" id="264453"/>
    <lineage>
        <taxon>Bacteria</taxon>
        <taxon>Pseudomonadati</taxon>
        <taxon>Pseudomonadota</taxon>
        <taxon>Gammaproteobacteria</taxon>
        <taxon>Pseudomonadales</taxon>
        <taxon>Pseudomonadaceae</taxon>
        <taxon>Pseudomonas</taxon>
    </lineage>
</organism>
<gene>
    <name evidence="2" type="ORF">ALQ65_102123</name>
</gene>